<dbReference type="GO" id="GO:0009003">
    <property type="term" value="F:signal peptidase activity"/>
    <property type="evidence" value="ECO:0007669"/>
    <property type="project" value="UniProtKB-EC"/>
</dbReference>
<evidence type="ECO:0000313" key="8">
    <source>
        <dbReference type="Proteomes" id="UP000622610"/>
    </source>
</evidence>
<dbReference type="SUPFAM" id="SSF51306">
    <property type="entry name" value="LexA/Signal peptidase"/>
    <property type="match status" value="1"/>
</dbReference>
<feature type="transmembrane region" description="Helical" evidence="6">
    <location>
        <begin position="136"/>
        <end position="158"/>
    </location>
</feature>
<organism evidence="7 8">
    <name type="scientific">Enterococcus alcedinis</name>
    <dbReference type="NCBI Taxonomy" id="1274384"/>
    <lineage>
        <taxon>Bacteria</taxon>
        <taxon>Bacillati</taxon>
        <taxon>Bacillota</taxon>
        <taxon>Bacilli</taxon>
        <taxon>Lactobacillales</taxon>
        <taxon>Enterococcaceae</taxon>
        <taxon>Enterococcus</taxon>
    </lineage>
</organism>
<evidence type="ECO:0000313" key="7">
    <source>
        <dbReference type="EMBL" id="GGI66194.1"/>
    </source>
</evidence>
<proteinExistence type="predicted"/>
<comment type="caution">
    <text evidence="7">The sequence shown here is derived from an EMBL/GenBank/DDBJ whole genome shotgun (WGS) entry which is preliminary data.</text>
</comment>
<feature type="transmembrane region" description="Helical" evidence="6">
    <location>
        <begin position="7"/>
        <end position="28"/>
    </location>
</feature>
<evidence type="ECO:0000256" key="4">
    <source>
        <dbReference type="ARBA" id="ARBA00023136"/>
    </source>
</evidence>
<dbReference type="EC" id="3.4.21.89" evidence="5"/>
<dbReference type="InterPro" id="IPR001733">
    <property type="entry name" value="Peptidase_S26B"/>
</dbReference>
<keyword evidence="3 6" id="KW-1133">Transmembrane helix</keyword>
<keyword evidence="4 6" id="KW-0472">Membrane</keyword>
<dbReference type="GO" id="GO:0016020">
    <property type="term" value="C:membrane"/>
    <property type="evidence" value="ECO:0007669"/>
    <property type="project" value="UniProtKB-SubCell"/>
</dbReference>
<reference evidence="7" key="2">
    <citation type="submission" date="2020-09" db="EMBL/GenBank/DDBJ databases">
        <authorList>
            <person name="Sun Q."/>
            <person name="Sedlacek I."/>
        </authorList>
    </citation>
    <scope>NUCLEOTIDE SEQUENCE</scope>
    <source>
        <strain evidence="7">CCM 8433</strain>
    </source>
</reference>
<dbReference type="InterPro" id="IPR036286">
    <property type="entry name" value="LexA/Signal_pep-like_sf"/>
</dbReference>
<keyword evidence="8" id="KW-1185">Reference proteome</keyword>
<dbReference type="AlphaFoldDB" id="A0A917JIU4"/>
<dbReference type="GO" id="GO:0004252">
    <property type="term" value="F:serine-type endopeptidase activity"/>
    <property type="evidence" value="ECO:0007669"/>
    <property type="project" value="UniProtKB-UniRule"/>
</dbReference>
<evidence type="ECO:0000256" key="2">
    <source>
        <dbReference type="ARBA" id="ARBA00022692"/>
    </source>
</evidence>
<dbReference type="GO" id="GO:0006465">
    <property type="term" value="P:signal peptide processing"/>
    <property type="evidence" value="ECO:0007669"/>
    <property type="project" value="UniProtKB-UniRule"/>
</dbReference>
<gene>
    <name evidence="7" type="ORF">GCM10011482_18480</name>
</gene>
<dbReference type="EMBL" id="BMDT01000008">
    <property type="protein sequence ID" value="GGI66194.1"/>
    <property type="molecule type" value="Genomic_DNA"/>
</dbReference>
<dbReference type="NCBIfam" id="TIGR02228">
    <property type="entry name" value="sigpep_I_arch"/>
    <property type="match status" value="1"/>
</dbReference>
<accession>A0A917JIU4</accession>
<evidence type="ECO:0000256" key="3">
    <source>
        <dbReference type="ARBA" id="ARBA00022989"/>
    </source>
</evidence>
<reference evidence="7" key="1">
    <citation type="journal article" date="2014" name="Int. J. Syst. Evol. Microbiol.">
        <title>Complete genome sequence of Corynebacterium casei LMG S-19264T (=DSM 44701T), isolated from a smear-ripened cheese.</title>
        <authorList>
            <consortium name="US DOE Joint Genome Institute (JGI-PGF)"/>
            <person name="Walter F."/>
            <person name="Albersmeier A."/>
            <person name="Kalinowski J."/>
            <person name="Ruckert C."/>
        </authorList>
    </citation>
    <scope>NUCLEOTIDE SEQUENCE</scope>
    <source>
        <strain evidence="7">CCM 8433</strain>
    </source>
</reference>
<sequence length="161" mass="17998">MKKKIPLILNSLATVFVAVVLLFAFLNFSSAPEKKGLFGYKGFIVLSDSMAPEFVAGDYIIDKTVPFETLKVGDVVSYLDDQNVLVTHRVHEVSAEGLLLKGDRNDFIDTTVVNEGNYVGKQQYKVHKLGLIMLKLGQPIVLVGISFVLGIYLLYHFFKKR</sequence>
<name>A0A917JIU4_9ENTE</name>
<dbReference type="Proteomes" id="UP000622610">
    <property type="component" value="Unassembled WGS sequence"/>
</dbReference>
<dbReference type="RefSeq" id="WP_188368024.1">
    <property type="nucleotide sequence ID" value="NZ_BMDT01000008.1"/>
</dbReference>
<comment type="subcellular location">
    <subcellularLocation>
        <location evidence="1">Membrane</location>
    </subcellularLocation>
</comment>
<evidence type="ECO:0000256" key="1">
    <source>
        <dbReference type="ARBA" id="ARBA00004370"/>
    </source>
</evidence>
<protein>
    <recommendedName>
        <fullName evidence="5">Signal peptidase I</fullName>
        <ecNumber evidence="5">3.4.21.89</ecNumber>
    </recommendedName>
</protein>
<evidence type="ECO:0000256" key="6">
    <source>
        <dbReference type="SAM" id="Phobius"/>
    </source>
</evidence>
<dbReference type="CDD" id="cd06462">
    <property type="entry name" value="Peptidase_S24_S26"/>
    <property type="match status" value="1"/>
</dbReference>
<evidence type="ECO:0000256" key="5">
    <source>
        <dbReference type="NCBIfam" id="TIGR02228"/>
    </source>
</evidence>
<keyword evidence="2 6" id="KW-0812">Transmembrane</keyword>